<evidence type="ECO:0000256" key="9">
    <source>
        <dbReference type="SAM" id="Phobius"/>
    </source>
</evidence>
<dbReference type="SUPFAM" id="SSF53335">
    <property type="entry name" value="S-adenosyl-L-methionine-dependent methyltransferases"/>
    <property type="match status" value="1"/>
</dbReference>
<name>A0ABW2L4H9_9BACT</name>
<dbReference type="Gene3D" id="3.40.50.150">
    <property type="entry name" value="Vaccinia Virus protein VP39"/>
    <property type="match status" value="1"/>
</dbReference>
<dbReference type="EMBL" id="JBHTBS010000002">
    <property type="protein sequence ID" value="MFC7336461.1"/>
    <property type="molecule type" value="Genomic_DNA"/>
</dbReference>
<evidence type="ECO:0000256" key="3">
    <source>
        <dbReference type="ARBA" id="ARBA00022692"/>
    </source>
</evidence>
<feature type="transmembrane region" description="Helical" evidence="9">
    <location>
        <begin position="200"/>
        <end position="221"/>
    </location>
</feature>
<dbReference type="PROSITE" id="PS51006">
    <property type="entry name" value="PABS_2"/>
    <property type="match status" value="1"/>
</dbReference>
<evidence type="ECO:0000313" key="12">
    <source>
        <dbReference type="EMBL" id="MFC7336461.1"/>
    </source>
</evidence>
<dbReference type="PANTHER" id="PTHR43317:SF1">
    <property type="entry name" value="THERMOSPERMINE SYNTHASE ACAULIS5"/>
    <property type="match status" value="1"/>
</dbReference>
<evidence type="ECO:0000256" key="7">
    <source>
        <dbReference type="PROSITE-ProRule" id="PRU00354"/>
    </source>
</evidence>
<feature type="transmembrane region" description="Helical" evidence="9">
    <location>
        <begin position="174"/>
        <end position="194"/>
    </location>
</feature>
<feature type="transmembrane region" description="Helical" evidence="9">
    <location>
        <begin position="63"/>
        <end position="85"/>
    </location>
</feature>
<feature type="domain" description="PABS" evidence="11">
    <location>
        <begin position="463"/>
        <end position="703"/>
    </location>
</feature>
<evidence type="ECO:0000256" key="1">
    <source>
        <dbReference type="ARBA" id="ARBA00007867"/>
    </source>
</evidence>
<evidence type="ECO:0000256" key="4">
    <source>
        <dbReference type="ARBA" id="ARBA00022989"/>
    </source>
</evidence>
<dbReference type="Proteomes" id="UP001596472">
    <property type="component" value="Unassembled WGS sequence"/>
</dbReference>
<feature type="compositionally biased region" description="Basic residues" evidence="8">
    <location>
        <begin position="1"/>
        <end position="10"/>
    </location>
</feature>
<dbReference type="InterPro" id="IPR036259">
    <property type="entry name" value="MFS_trans_sf"/>
</dbReference>
<evidence type="ECO:0000313" key="13">
    <source>
        <dbReference type="Proteomes" id="UP001596472"/>
    </source>
</evidence>
<feature type="transmembrane region" description="Helical" evidence="9">
    <location>
        <begin position="97"/>
        <end position="121"/>
    </location>
</feature>
<dbReference type="PROSITE" id="PS50850">
    <property type="entry name" value="MFS"/>
    <property type="match status" value="1"/>
</dbReference>
<organism evidence="12 13">
    <name type="scientific">Haloferula chungangensis</name>
    <dbReference type="NCBI Taxonomy" id="1048331"/>
    <lineage>
        <taxon>Bacteria</taxon>
        <taxon>Pseudomonadati</taxon>
        <taxon>Verrucomicrobiota</taxon>
        <taxon>Verrucomicrobiia</taxon>
        <taxon>Verrucomicrobiales</taxon>
        <taxon>Verrucomicrobiaceae</taxon>
        <taxon>Haloferula</taxon>
    </lineage>
</organism>
<comment type="caution">
    <text evidence="12">The sequence shown here is derived from an EMBL/GenBank/DDBJ whole genome shotgun (WGS) entry which is preliminary data.</text>
</comment>
<dbReference type="NCBIfam" id="NF037959">
    <property type="entry name" value="MFS_SpdSyn"/>
    <property type="match status" value="2"/>
</dbReference>
<feature type="transmembrane region" description="Helical" evidence="9">
    <location>
        <begin position="241"/>
        <end position="260"/>
    </location>
</feature>
<keyword evidence="4 9" id="KW-1133">Transmembrane helix</keyword>
<evidence type="ECO:0000256" key="2">
    <source>
        <dbReference type="ARBA" id="ARBA00022679"/>
    </source>
</evidence>
<dbReference type="Pfam" id="PF01564">
    <property type="entry name" value="Spermine_synth"/>
    <property type="match status" value="1"/>
</dbReference>
<feature type="transmembrane region" description="Helical" evidence="9">
    <location>
        <begin position="133"/>
        <end position="153"/>
    </location>
</feature>
<feature type="transmembrane region" description="Helical" evidence="9">
    <location>
        <begin position="422"/>
        <end position="439"/>
    </location>
</feature>
<feature type="transmembrane region" description="Helical" evidence="9">
    <location>
        <begin position="306"/>
        <end position="329"/>
    </location>
</feature>
<evidence type="ECO:0000256" key="8">
    <source>
        <dbReference type="SAM" id="MobiDB-lite"/>
    </source>
</evidence>
<feature type="domain" description="Major facilitator superfamily (MFS) profile" evidence="10">
    <location>
        <begin position="1"/>
        <end position="225"/>
    </location>
</feature>
<keyword evidence="2 7" id="KW-0808">Transferase</keyword>
<keyword evidence="13" id="KW-1185">Reference proteome</keyword>
<reference evidence="13" key="1">
    <citation type="journal article" date="2019" name="Int. J. Syst. Evol. Microbiol.">
        <title>The Global Catalogue of Microorganisms (GCM) 10K type strain sequencing project: providing services to taxonomists for standard genome sequencing and annotation.</title>
        <authorList>
            <consortium name="The Broad Institute Genomics Platform"/>
            <consortium name="The Broad Institute Genome Sequencing Center for Infectious Disease"/>
            <person name="Wu L."/>
            <person name="Ma J."/>
        </authorList>
    </citation>
    <scope>NUCLEOTIDE SEQUENCE [LARGE SCALE GENOMIC DNA]</scope>
    <source>
        <strain evidence="13">CGMCC 4.1467</strain>
    </source>
</reference>
<keyword evidence="5 7" id="KW-0620">Polyamine biosynthesis</keyword>
<gene>
    <name evidence="12" type="ORF">ACFQY0_04665</name>
</gene>
<comment type="similarity">
    <text evidence="1">Belongs to the spermidine/spermine synthase family.</text>
</comment>
<dbReference type="InterPro" id="IPR020846">
    <property type="entry name" value="MFS_dom"/>
</dbReference>
<proteinExistence type="inferred from homology"/>
<dbReference type="SUPFAM" id="SSF103473">
    <property type="entry name" value="MFS general substrate transporter"/>
    <property type="match status" value="1"/>
</dbReference>
<dbReference type="PANTHER" id="PTHR43317">
    <property type="entry name" value="THERMOSPERMINE SYNTHASE ACAULIS5"/>
    <property type="match status" value="1"/>
</dbReference>
<sequence length="847" mass="90652">MKKKTAKRAARPSPKSTSVETAPPVSRLRLLSPAALLFASGLAALVYQILWIKQLSLVVGVDVHAVSTAVSAFFAGLALGSHVFGRRADRIARPLRLYALLEVGVALLGVGATLALAHSASLFAQLELRTGPLAWLLPFLLVGAPAFLMGGTLPVLVRSLAPTKDQLGTAGGRLYAANTAGAIAGALLTSFYLIPAFGVIGSSLFAGAINLLAGLAAFLLVQKSQPQAVESDQPPTSSKTLALWLYAVAGGIAIGYEVIWSQAIVQWTSTRTFAFAVVLATYLLGLVLGSAFFARRADRSRDPWSTFGLLIAAAGVTALLALVLSGEWLRDFQGVVGDWVFKMTTVESLARASAFVAAAGWLVLVPTILLGAAFPAALRLIVDPASPGKDTGRIVAYNTVGGIVGTLITGFVIVPWLGVERALALMAVAAAAVGIIAVLRGNGVLAFGRRATLACAAVAVIAALLLPSDHLARLLVKSRGGEVVFHEASSGGTVAVLEQTKGTNRFRRLYISGVSNSGDSMTSQRYMRLQALLPLIIHRGEPKSALVIGLGTGITAGSLLHYPDLEKRVCAELLPAVVRASEEFSGNADVAKDPRIDLRVRDGRRELLRNPESYDLITLEPPPPSAAGVVNLYSSDFYQLAAKRLNPDGLVAQWLPLPTQTNDDSRSLVRSFLDVFPYASVWTTELHEMLLIGSLTPMELDVTRISERFQQPEVATALSEVGIRTPAQLLATWVTDRAGLERYAGDILPTTDDQPRIEYGPWVVPGEFTHSLIALNDEYVPPPLIHADASLLAEIERDREILLRFYEAGIYGYQQDPEKARKALIWVMRRDPDNPYFRWFTGAGPGE</sequence>
<evidence type="ECO:0000259" key="10">
    <source>
        <dbReference type="PROSITE" id="PS50850"/>
    </source>
</evidence>
<feature type="transmembrane region" description="Helical" evidence="9">
    <location>
        <begin position="451"/>
        <end position="468"/>
    </location>
</feature>
<feature type="transmembrane region" description="Helical" evidence="9">
    <location>
        <begin position="30"/>
        <end position="51"/>
    </location>
</feature>
<feature type="transmembrane region" description="Helical" evidence="9">
    <location>
        <begin position="349"/>
        <end position="382"/>
    </location>
</feature>
<keyword evidence="6 9" id="KW-0472">Membrane</keyword>
<feature type="transmembrane region" description="Helical" evidence="9">
    <location>
        <begin position="394"/>
        <end position="416"/>
    </location>
</feature>
<evidence type="ECO:0000256" key="5">
    <source>
        <dbReference type="ARBA" id="ARBA00023115"/>
    </source>
</evidence>
<dbReference type="Gene3D" id="1.20.1250.20">
    <property type="entry name" value="MFS general substrate transporter like domains"/>
    <property type="match status" value="1"/>
</dbReference>
<dbReference type="RefSeq" id="WP_379709688.1">
    <property type="nucleotide sequence ID" value="NZ_JBHTBS010000002.1"/>
</dbReference>
<evidence type="ECO:0000256" key="6">
    <source>
        <dbReference type="ARBA" id="ARBA00023136"/>
    </source>
</evidence>
<evidence type="ECO:0000259" key="11">
    <source>
        <dbReference type="PROSITE" id="PS51006"/>
    </source>
</evidence>
<protein>
    <submittedName>
        <fullName evidence="12">Fused MFS/spermidine synthase</fullName>
    </submittedName>
</protein>
<feature type="region of interest" description="Disordered" evidence="8">
    <location>
        <begin position="1"/>
        <end position="21"/>
    </location>
</feature>
<keyword evidence="3 9" id="KW-0812">Transmembrane</keyword>
<accession>A0ABW2L4H9</accession>
<feature type="transmembrane region" description="Helical" evidence="9">
    <location>
        <begin position="272"/>
        <end position="294"/>
    </location>
</feature>
<dbReference type="CDD" id="cd02440">
    <property type="entry name" value="AdoMet_MTases"/>
    <property type="match status" value="1"/>
</dbReference>
<comment type="caution">
    <text evidence="7">Lacks conserved residue(s) required for the propagation of feature annotation.</text>
</comment>
<dbReference type="InterPro" id="IPR030374">
    <property type="entry name" value="PABS"/>
</dbReference>
<dbReference type="InterPro" id="IPR029063">
    <property type="entry name" value="SAM-dependent_MTases_sf"/>
</dbReference>